<feature type="transmembrane region" description="Helical" evidence="1">
    <location>
        <begin position="116"/>
        <end position="136"/>
    </location>
</feature>
<keyword evidence="1" id="KW-0812">Transmembrane</keyword>
<accession>A0A0H5R5W7</accession>
<protein>
    <submittedName>
        <fullName evidence="2">Uncharacterized protein</fullName>
    </submittedName>
</protein>
<organism evidence="2">
    <name type="scientific">Spongospora subterranea</name>
    <dbReference type="NCBI Taxonomy" id="70186"/>
    <lineage>
        <taxon>Eukaryota</taxon>
        <taxon>Sar</taxon>
        <taxon>Rhizaria</taxon>
        <taxon>Endomyxa</taxon>
        <taxon>Phytomyxea</taxon>
        <taxon>Plasmodiophorida</taxon>
        <taxon>Plasmodiophoridae</taxon>
        <taxon>Spongospora</taxon>
    </lineage>
</organism>
<evidence type="ECO:0000256" key="1">
    <source>
        <dbReference type="SAM" id="Phobius"/>
    </source>
</evidence>
<keyword evidence="1" id="KW-0472">Membrane</keyword>
<name>A0A0H5R5W7_9EUKA</name>
<proteinExistence type="predicted"/>
<dbReference type="AlphaFoldDB" id="A0A0H5R5W7"/>
<keyword evidence="1" id="KW-1133">Transmembrane helix</keyword>
<dbReference type="EMBL" id="HACM01003167">
    <property type="protein sequence ID" value="CRZ03609.1"/>
    <property type="molecule type" value="Transcribed_RNA"/>
</dbReference>
<evidence type="ECO:0000313" key="2">
    <source>
        <dbReference type="EMBL" id="CRZ03609.1"/>
    </source>
</evidence>
<feature type="non-terminal residue" evidence="2">
    <location>
        <position position="1"/>
    </location>
</feature>
<reference evidence="2" key="1">
    <citation type="submission" date="2015-04" db="EMBL/GenBank/DDBJ databases">
        <title>The genome sequence of the plant pathogenic Rhizarian Plasmodiophora brassicae reveals insights in its biotrophic life cycle and the origin of chitin synthesis.</title>
        <authorList>
            <person name="Schwelm A."/>
            <person name="Fogelqvist J."/>
            <person name="Knaust A."/>
            <person name="Julke S."/>
            <person name="Lilja T."/>
            <person name="Dhandapani V."/>
            <person name="Bonilla-Rosso G."/>
            <person name="Karlsson M."/>
            <person name="Shevchenko A."/>
            <person name="Choi S.R."/>
            <person name="Kim H.G."/>
            <person name="Park J.Y."/>
            <person name="Lim Y.P."/>
            <person name="Ludwig-Muller J."/>
            <person name="Dixelius C."/>
        </authorList>
    </citation>
    <scope>NUCLEOTIDE SEQUENCE</scope>
    <source>
        <tissue evidence="2">Potato root galls</tissue>
    </source>
</reference>
<feature type="non-terminal residue" evidence="2">
    <location>
        <position position="174"/>
    </location>
</feature>
<sequence>ASEQIQLCMTNLAKFDQSYLQCVLSSGAFANSAGKVITSLSADQLSSFFDGTETGQFLCPRSTANPSSQCCAAASKAVLCSLSSSSSSSIALTECKTMLDSVLWKSYECSIPASTIVSLVLLALLVSAIAMLRITVQRNENCPIWQRQLWALLMKNASIWRHTIWRHVRSVAFG</sequence>